<feature type="transmembrane region" description="Helical" evidence="5">
    <location>
        <begin position="512"/>
        <end position="536"/>
    </location>
</feature>
<name>A0A016TSB6_9BILA</name>
<evidence type="ECO:0000256" key="5">
    <source>
        <dbReference type="SAM" id="Phobius"/>
    </source>
</evidence>
<dbReference type="EMBL" id="JARK01001417">
    <property type="protein sequence ID" value="EYC05517.1"/>
    <property type="molecule type" value="Genomic_DNA"/>
</dbReference>
<organism evidence="6 7">
    <name type="scientific">Ancylostoma ceylanicum</name>
    <dbReference type="NCBI Taxonomy" id="53326"/>
    <lineage>
        <taxon>Eukaryota</taxon>
        <taxon>Metazoa</taxon>
        <taxon>Ecdysozoa</taxon>
        <taxon>Nematoda</taxon>
        <taxon>Chromadorea</taxon>
        <taxon>Rhabditida</taxon>
        <taxon>Rhabditina</taxon>
        <taxon>Rhabditomorpha</taxon>
        <taxon>Strongyloidea</taxon>
        <taxon>Ancylostomatidae</taxon>
        <taxon>Ancylostomatinae</taxon>
        <taxon>Ancylostoma</taxon>
    </lineage>
</organism>
<keyword evidence="5" id="KW-0472">Membrane</keyword>
<dbReference type="Pfam" id="PF01531">
    <property type="entry name" value="Glyco_transf_11"/>
    <property type="match status" value="1"/>
</dbReference>
<keyword evidence="4" id="KW-0560">Oxidoreductase</keyword>
<dbReference type="STRING" id="53326.A0A016TSB6"/>
<dbReference type="PRINTS" id="PR00080">
    <property type="entry name" value="SDRFAMILY"/>
</dbReference>
<keyword evidence="5" id="KW-0812">Transmembrane</keyword>
<dbReference type="Proteomes" id="UP000024635">
    <property type="component" value="Unassembled WGS sequence"/>
</dbReference>
<feature type="transmembrane region" description="Helical" evidence="5">
    <location>
        <begin position="255"/>
        <end position="279"/>
    </location>
</feature>
<protein>
    <recommendedName>
        <fullName evidence="8">Oxidoreductase, short chain dehydrogenase/reductase family protein</fullName>
    </recommendedName>
</protein>
<keyword evidence="2" id="KW-0808">Transferase</keyword>
<keyword evidence="3" id="KW-0521">NADP</keyword>
<dbReference type="PANTHER" id="PTHR43544">
    <property type="entry name" value="SHORT-CHAIN DEHYDROGENASE/REDUCTASE"/>
    <property type="match status" value="1"/>
</dbReference>
<dbReference type="InterPro" id="IPR002516">
    <property type="entry name" value="Glyco_trans_11"/>
</dbReference>
<evidence type="ECO:0000256" key="3">
    <source>
        <dbReference type="ARBA" id="ARBA00022857"/>
    </source>
</evidence>
<dbReference type="PANTHER" id="PTHR43544:SF7">
    <property type="entry name" value="NADB-LER2"/>
    <property type="match status" value="1"/>
</dbReference>
<dbReference type="GO" id="GO:0005737">
    <property type="term" value="C:cytoplasm"/>
    <property type="evidence" value="ECO:0007669"/>
    <property type="project" value="TreeGrafter"/>
</dbReference>
<dbReference type="InterPro" id="IPR051468">
    <property type="entry name" value="Fungal_SecMetab_SDRs"/>
</dbReference>
<evidence type="ECO:0000256" key="1">
    <source>
        <dbReference type="ARBA" id="ARBA00022676"/>
    </source>
</evidence>
<keyword evidence="7" id="KW-1185">Reference proteome</keyword>
<evidence type="ECO:0000256" key="4">
    <source>
        <dbReference type="ARBA" id="ARBA00023002"/>
    </source>
</evidence>
<dbReference type="SUPFAM" id="SSF51735">
    <property type="entry name" value="NAD(P)-binding Rossmann-fold domains"/>
    <property type="match status" value="1"/>
</dbReference>
<dbReference type="PRINTS" id="PR00081">
    <property type="entry name" value="GDHRDH"/>
</dbReference>
<reference evidence="7" key="1">
    <citation type="journal article" date="2015" name="Nat. Genet.">
        <title>The genome and transcriptome of the zoonotic hookworm Ancylostoma ceylanicum identify infection-specific gene families.</title>
        <authorList>
            <person name="Schwarz E.M."/>
            <person name="Hu Y."/>
            <person name="Antoshechkin I."/>
            <person name="Miller M.M."/>
            <person name="Sternberg P.W."/>
            <person name="Aroian R.V."/>
        </authorList>
    </citation>
    <scope>NUCLEOTIDE SEQUENCE</scope>
    <source>
        <strain evidence="7">HY135</strain>
    </source>
</reference>
<keyword evidence="1" id="KW-0328">Glycosyltransferase</keyword>
<dbReference type="Pfam" id="PF00106">
    <property type="entry name" value="adh_short"/>
    <property type="match status" value="1"/>
</dbReference>
<evidence type="ECO:0000313" key="7">
    <source>
        <dbReference type="Proteomes" id="UP000024635"/>
    </source>
</evidence>
<accession>A0A016TSB6</accession>
<evidence type="ECO:0000313" key="6">
    <source>
        <dbReference type="EMBL" id="EYC05517.1"/>
    </source>
</evidence>
<evidence type="ECO:0000256" key="2">
    <source>
        <dbReference type="ARBA" id="ARBA00022679"/>
    </source>
</evidence>
<dbReference type="AlphaFoldDB" id="A0A016TSB6"/>
<dbReference type="Gene3D" id="3.40.50.720">
    <property type="entry name" value="NAD(P)-binding Rossmann-like Domain"/>
    <property type="match status" value="1"/>
</dbReference>
<comment type="caution">
    <text evidence="6">The sequence shown here is derived from an EMBL/GenBank/DDBJ whole genome shotgun (WGS) entry which is preliminary data.</text>
</comment>
<dbReference type="CDD" id="cd11301">
    <property type="entry name" value="Fut1_Fut2_like"/>
    <property type="match status" value="1"/>
</dbReference>
<dbReference type="InterPro" id="IPR036291">
    <property type="entry name" value="NAD(P)-bd_dom_sf"/>
</dbReference>
<keyword evidence="5" id="KW-1133">Transmembrane helix</keyword>
<gene>
    <name evidence="6" type="primary">Acey_s0081.g1416</name>
    <name evidence="6" type="ORF">Y032_0081g1416</name>
</gene>
<dbReference type="CDD" id="cd05325">
    <property type="entry name" value="carb_red_sniffer_like_SDR_c"/>
    <property type="match status" value="1"/>
</dbReference>
<dbReference type="InterPro" id="IPR002347">
    <property type="entry name" value="SDR_fam"/>
</dbReference>
<dbReference type="OrthoDB" id="7289984at2759"/>
<proteinExistence type="predicted"/>
<dbReference type="GO" id="GO:0005975">
    <property type="term" value="P:carbohydrate metabolic process"/>
    <property type="evidence" value="ECO:0007669"/>
    <property type="project" value="InterPro"/>
</dbReference>
<evidence type="ECO:0008006" key="8">
    <source>
        <dbReference type="Google" id="ProtNLM"/>
    </source>
</evidence>
<sequence>MVYPASVFITGANRGIGLGLVREFLKVSSVKNVIAGARNPDSAKDLKALNDKRLKVVKIDVECDKSIKDAYAQAQELVGDSGLNLLMNNAGVLTPYFTKGEINRATLMKSMNVNALGPAILSQTFLPLLKKASAHKTGDHWGCDRAAIVNTSSFWGSIRRNEDGCGHIGTIAYKMSKTAINQMGKTMAVDLAKDKILVVQFCPGWVQTEMGNIGGQKAAITVEESASALVNSISKLEMKHNGGFFDRNLRCKIQLVIATMRFLMSFTAIASSLVLFYWYELRRKEERFVSLAIFHPRLGNQMIRFASGYGIARRLKRTLYVPLYNDMKSKIVQQFWLRIANAFPKTAENFRFFPGTVNATVVPLAVFDGKQAGFTYEDPIRYVNHSSEYLSLSLGFGRNVQYIMDYLPAIREMFAFSNEIVDQGQKLVRELGLSYASAMCVHTRRTDFATYSITSEFNETIDAAAVLARRTHLKQFFIFGDDLSFMRRVAQQLQDREKRDARVSTFSEFEDFYLSSQICGSFLISAAASTFGWWLAFFSTNQSSVYYIGRQFTNGEDVPEAELYLPTWKRLVI</sequence>
<dbReference type="GO" id="GO:0016491">
    <property type="term" value="F:oxidoreductase activity"/>
    <property type="evidence" value="ECO:0007669"/>
    <property type="project" value="UniProtKB-KW"/>
</dbReference>
<dbReference type="GO" id="GO:0016020">
    <property type="term" value="C:membrane"/>
    <property type="evidence" value="ECO:0007669"/>
    <property type="project" value="InterPro"/>
</dbReference>
<dbReference type="GO" id="GO:0008107">
    <property type="term" value="F:galactoside 2-alpha-L-fucosyltransferase activity"/>
    <property type="evidence" value="ECO:0007669"/>
    <property type="project" value="InterPro"/>
</dbReference>